<dbReference type="InterPro" id="IPR018062">
    <property type="entry name" value="HTH_AraC-typ_CS"/>
</dbReference>
<dbReference type="Pfam" id="PF12833">
    <property type="entry name" value="HTH_18"/>
    <property type="match status" value="1"/>
</dbReference>
<dbReference type="PANTHER" id="PTHR46796">
    <property type="entry name" value="HTH-TYPE TRANSCRIPTIONAL ACTIVATOR RHAS-RELATED"/>
    <property type="match status" value="1"/>
</dbReference>
<keyword evidence="2" id="KW-0238">DNA-binding</keyword>
<comment type="caution">
    <text evidence="5">The sequence shown here is derived from an EMBL/GenBank/DDBJ whole genome shotgun (WGS) entry which is preliminary data.</text>
</comment>
<dbReference type="PROSITE" id="PS01124">
    <property type="entry name" value="HTH_ARAC_FAMILY_2"/>
    <property type="match status" value="1"/>
</dbReference>
<evidence type="ECO:0000256" key="1">
    <source>
        <dbReference type="ARBA" id="ARBA00023015"/>
    </source>
</evidence>
<dbReference type="InterPro" id="IPR050204">
    <property type="entry name" value="AraC_XylS_family_regulators"/>
</dbReference>
<dbReference type="InterPro" id="IPR009057">
    <property type="entry name" value="Homeodomain-like_sf"/>
</dbReference>
<reference evidence="5 6" key="1">
    <citation type="submission" date="2020-10" db="EMBL/GenBank/DDBJ databases">
        <authorList>
            <person name="Peeters C."/>
        </authorList>
    </citation>
    <scope>NUCLEOTIDE SEQUENCE [LARGE SCALE GENOMIC DNA]</scope>
    <source>
        <strain evidence="5 6">LMG 28140</strain>
    </source>
</reference>
<dbReference type="PANTHER" id="PTHR46796:SF12">
    <property type="entry name" value="HTH-TYPE DNA-BINDING TRANSCRIPTIONAL ACTIVATOR EUTR"/>
    <property type="match status" value="1"/>
</dbReference>
<evidence type="ECO:0000256" key="3">
    <source>
        <dbReference type="ARBA" id="ARBA00023163"/>
    </source>
</evidence>
<dbReference type="EMBL" id="CAJHCP010000009">
    <property type="protein sequence ID" value="CAD6546829.1"/>
    <property type="molecule type" value="Genomic_DNA"/>
</dbReference>
<dbReference type="Gene3D" id="1.10.10.60">
    <property type="entry name" value="Homeodomain-like"/>
    <property type="match status" value="1"/>
</dbReference>
<keyword evidence="3" id="KW-0804">Transcription</keyword>
<feature type="domain" description="HTH araC/xylS-type" evidence="4">
    <location>
        <begin position="233"/>
        <end position="334"/>
    </location>
</feature>
<protein>
    <recommendedName>
        <fullName evidence="4">HTH araC/xylS-type domain-containing protein</fullName>
    </recommendedName>
</protein>
<keyword evidence="1" id="KW-0805">Transcription regulation</keyword>
<evidence type="ECO:0000313" key="5">
    <source>
        <dbReference type="EMBL" id="CAD6546829.1"/>
    </source>
</evidence>
<keyword evidence="6" id="KW-1185">Reference proteome</keyword>
<dbReference type="SUPFAM" id="SSF46689">
    <property type="entry name" value="Homeodomain-like"/>
    <property type="match status" value="1"/>
</dbReference>
<dbReference type="InterPro" id="IPR018060">
    <property type="entry name" value="HTH_AraC"/>
</dbReference>
<sequence length="349" mass="39094">MNASARRDPVAQHALTQHATGATGQPSWLDLVTVDADDAASIQRRWMSIEYDQIDGGAFSGRFQQLGIQDTLVATERQNRTVLKRQYFPPDYCTVSLIRSISGQGRCGLDALSTRSVGYMPGNKSYEVLLPPSEIVFFRIRQERFLQAADTLGYDLPGSGRQMLFLDGLDPSYLDDMAETLMSIQHSPVADLFASIDRAYLDQVVLERILGVLLDSTARSTRMPLLNAHRITQAAQSLIESSVNEPLTVMRLCDELGVSRASLQRSFLQIYGVSPLAYLRMRRLNCARRDLKAAYGTSTTVAVIAMRWGFFHFARFSQDYFQQFGELPSATLGRSVRTKPEPRKNHLRG</sequence>
<name>A0ABN7I3Z0_9BURK</name>
<gene>
    <name evidence="5" type="ORF">LMG28140_04385</name>
</gene>
<evidence type="ECO:0000259" key="4">
    <source>
        <dbReference type="PROSITE" id="PS01124"/>
    </source>
</evidence>
<evidence type="ECO:0000313" key="6">
    <source>
        <dbReference type="Proteomes" id="UP000598032"/>
    </source>
</evidence>
<accession>A0ABN7I3Z0</accession>
<proteinExistence type="predicted"/>
<dbReference type="SMART" id="SM00342">
    <property type="entry name" value="HTH_ARAC"/>
    <property type="match status" value="1"/>
</dbReference>
<evidence type="ECO:0000256" key="2">
    <source>
        <dbReference type="ARBA" id="ARBA00023125"/>
    </source>
</evidence>
<dbReference type="PROSITE" id="PS00041">
    <property type="entry name" value="HTH_ARAC_FAMILY_1"/>
    <property type="match status" value="1"/>
</dbReference>
<dbReference type="Proteomes" id="UP000598032">
    <property type="component" value="Unassembled WGS sequence"/>
</dbReference>
<organism evidence="5 6">
    <name type="scientific">Paraburkholderia metrosideri</name>
    <dbReference type="NCBI Taxonomy" id="580937"/>
    <lineage>
        <taxon>Bacteria</taxon>
        <taxon>Pseudomonadati</taxon>
        <taxon>Pseudomonadota</taxon>
        <taxon>Betaproteobacteria</taxon>
        <taxon>Burkholderiales</taxon>
        <taxon>Burkholderiaceae</taxon>
        <taxon>Paraburkholderia</taxon>
    </lineage>
</organism>